<protein>
    <submittedName>
        <fullName evidence="1">Uncharacterized protein</fullName>
    </submittedName>
</protein>
<reference evidence="1 2" key="1">
    <citation type="submission" date="2023-03" db="EMBL/GenBank/DDBJ databases">
        <title>Comparative genome and transcriptome analysis combination mining strategies for increasing vitamin B12 production of Ensifer adhaerens strain.</title>
        <authorList>
            <person name="Yongheng L."/>
        </authorList>
    </citation>
    <scope>NUCLEOTIDE SEQUENCE [LARGE SCALE GENOMIC DNA]</scope>
    <source>
        <strain evidence="1 2">Casida A-T305</strain>
    </source>
</reference>
<keyword evidence="2" id="KW-1185">Reference proteome</keyword>
<proteinExistence type="predicted"/>
<gene>
    <name evidence="1" type="ORF">P4B07_03000</name>
</gene>
<name>A0ABY8HH09_ENSAD</name>
<dbReference type="EMBL" id="CP121308">
    <property type="protein sequence ID" value="WFP91362.1"/>
    <property type="molecule type" value="Genomic_DNA"/>
</dbReference>
<evidence type="ECO:0000313" key="1">
    <source>
        <dbReference type="EMBL" id="WFP91362.1"/>
    </source>
</evidence>
<dbReference type="GeneID" id="29520128"/>
<accession>A0ABY8HH09</accession>
<dbReference type="RefSeq" id="WP_034802292.1">
    <property type="nucleotide sequence ID" value="NZ_CP015880.1"/>
</dbReference>
<evidence type="ECO:0000313" key="2">
    <source>
        <dbReference type="Proteomes" id="UP001214094"/>
    </source>
</evidence>
<organism evidence="1 2">
    <name type="scientific">Ensifer adhaerens</name>
    <name type="common">Sinorhizobium morelense</name>
    <dbReference type="NCBI Taxonomy" id="106592"/>
    <lineage>
        <taxon>Bacteria</taxon>
        <taxon>Pseudomonadati</taxon>
        <taxon>Pseudomonadota</taxon>
        <taxon>Alphaproteobacteria</taxon>
        <taxon>Hyphomicrobiales</taxon>
        <taxon>Rhizobiaceae</taxon>
        <taxon>Sinorhizobium/Ensifer group</taxon>
        <taxon>Ensifer</taxon>
    </lineage>
</organism>
<dbReference type="Proteomes" id="UP001214094">
    <property type="component" value="Chromosome"/>
</dbReference>
<sequence>MLGAVHWTEQLIRWPFSVIFGNGGGRAMPNPEFKPDVSGTQLRDEFEEARARHAAVHTLDRDGVDTVLSYTRATPAARATFDLGPVKEDLRTTLLDMSDLELDALGRAGLSAIRKFVEGRDHGVFGVRTFVPGEPVKVAVLEPPKPMTVQEQMFWRVKSRADKTGNQFKMPG</sequence>